<feature type="transmembrane region" description="Helical" evidence="4">
    <location>
        <begin position="91"/>
        <end position="113"/>
    </location>
</feature>
<dbReference type="CDD" id="cd16917">
    <property type="entry name" value="HATPase_UhpB-NarQ-NarX-like"/>
    <property type="match status" value="1"/>
</dbReference>
<dbReference type="GO" id="GO:0016020">
    <property type="term" value="C:membrane"/>
    <property type="evidence" value="ECO:0007669"/>
    <property type="project" value="InterPro"/>
</dbReference>
<evidence type="ECO:0000313" key="6">
    <source>
        <dbReference type="EMBL" id="THG28537.1"/>
    </source>
</evidence>
<accession>A0A4V3WSN4</accession>
<dbReference type="OrthoDB" id="227596at2"/>
<gene>
    <name evidence="6" type="ORF">E6C64_17130</name>
</gene>
<keyword evidence="1" id="KW-0808">Transferase</keyword>
<dbReference type="Gene3D" id="3.30.565.10">
    <property type="entry name" value="Histidine kinase-like ATPase, C-terminal domain"/>
    <property type="match status" value="1"/>
</dbReference>
<evidence type="ECO:0000256" key="4">
    <source>
        <dbReference type="SAM" id="Phobius"/>
    </source>
</evidence>
<dbReference type="Proteomes" id="UP000309133">
    <property type="component" value="Unassembled WGS sequence"/>
</dbReference>
<reference evidence="6 7" key="1">
    <citation type="submission" date="2019-04" db="EMBL/GenBank/DDBJ databases">
        <authorList>
            <person name="Jiang L."/>
        </authorList>
    </citation>
    <scope>NUCLEOTIDE SEQUENCE [LARGE SCALE GENOMIC DNA]</scope>
    <source>
        <strain evidence="6 7">YIM 131853</strain>
    </source>
</reference>
<dbReference type="EMBL" id="SSSM01000006">
    <property type="protein sequence ID" value="THG28537.1"/>
    <property type="molecule type" value="Genomic_DNA"/>
</dbReference>
<dbReference type="InterPro" id="IPR036890">
    <property type="entry name" value="HATPase_C_sf"/>
</dbReference>
<keyword evidence="4" id="KW-0472">Membrane</keyword>
<keyword evidence="4" id="KW-1133">Transmembrane helix</keyword>
<dbReference type="GO" id="GO:0046983">
    <property type="term" value="F:protein dimerization activity"/>
    <property type="evidence" value="ECO:0007669"/>
    <property type="project" value="InterPro"/>
</dbReference>
<dbReference type="SUPFAM" id="SSF55874">
    <property type="entry name" value="ATPase domain of HSP90 chaperone/DNA topoisomerase II/histidine kinase"/>
    <property type="match status" value="1"/>
</dbReference>
<dbReference type="RefSeq" id="WP_136428897.1">
    <property type="nucleotide sequence ID" value="NZ_SSSM01000006.1"/>
</dbReference>
<comment type="caution">
    <text evidence="6">The sequence shown here is derived from an EMBL/GenBank/DDBJ whole genome shotgun (WGS) entry which is preliminary data.</text>
</comment>
<keyword evidence="7" id="KW-1185">Reference proteome</keyword>
<keyword evidence="4" id="KW-0812">Transmembrane</keyword>
<evidence type="ECO:0000256" key="1">
    <source>
        <dbReference type="ARBA" id="ARBA00022679"/>
    </source>
</evidence>
<evidence type="ECO:0000259" key="5">
    <source>
        <dbReference type="Pfam" id="PF07730"/>
    </source>
</evidence>
<dbReference type="AlphaFoldDB" id="A0A4V3WSN4"/>
<dbReference type="Pfam" id="PF07730">
    <property type="entry name" value="HisKA_3"/>
    <property type="match status" value="1"/>
</dbReference>
<organism evidence="6 7">
    <name type="scientific">Naasia lichenicola</name>
    <dbReference type="NCBI Taxonomy" id="2565933"/>
    <lineage>
        <taxon>Bacteria</taxon>
        <taxon>Bacillati</taxon>
        <taxon>Actinomycetota</taxon>
        <taxon>Actinomycetes</taxon>
        <taxon>Micrococcales</taxon>
        <taxon>Microbacteriaceae</taxon>
        <taxon>Naasia</taxon>
    </lineage>
</organism>
<feature type="transmembrane region" description="Helical" evidence="4">
    <location>
        <begin position="34"/>
        <end position="55"/>
    </location>
</feature>
<evidence type="ECO:0000313" key="7">
    <source>
        <dbReference type="Proteomes" id="UP000309133"/>
    </source>
</evidence>
<feature type="transmembrane region" description="Helical" evidence="4">
    <location>
        <begin position="120"/>
        <end position="141"/>
    </location>
</feature>
<dbReference type="Gene3D" id="1.20.5.1930">
    <property type="match status" value="1"/>
</dbReference>
<feature type="domain" description="Signal transduction histidine kinase subgroup 3 dimerisation and phosphoacceptor" evidence="5">
    <location>
        <begin position="311"/>
        <end position="375"/>
    </location>
</feature>
<proteinExistence type="predicted"/>
<dbReference type="InterPro" id="IPR050482">
    <property type="entry name" value="Sensor_HK_TwoCompSys"/>
</dbReference>
<dbReference type="InterPro" id="IPR011712">
    <property type="entry name" value="Sig_transdc_His_kin_sub3_dim/P"/>
</dbReference>
<evidence type="ECO:0000256" key="3">
    <source>
        <dbReference type="ARBA" id="ARBA00023012"/>
    </source>
</evidence>
<evidence type="ECO:0000256" key="2">
    <source>
        <dbReference type="ARBA" id="ARBA00022777"/>
    </source>
</evidence>
<dbReference type="GO" id="GO:0000155">
    <property type="term" value="F:phosphorelay sensor kinase activity"/>
    <property type="evidence" value="ECO:0007669"/>
    <property type="project" value="InterPro"/>
</dbReference>
<feature type="transmembrane region" description="Helical" evidence="4">
    <location>
        <begin position="153"/>
        <end position="172"/>
    </location>
</feature>
<protein>
    <recommendedName>
        <fullName evidence="5">Signal transduction histidine kinase subgroup 3 dimerisation and phosphoacceptor domain-containing protein</fullName>
    </recommendedName>
</protein>
<dbReference type="PANTHER" id="PTHR24421">
    <property type="entry name" value="NITRATE/NITRITE SENSOR PROTEIN NARX-RELATED"/>
    <property type="match status" value="1"/>
</dbReference>
<sequence length="509" mass="53614">MTAKRIGLVLAALLALAAIPPALEIAPDPETDSVALPLIALAITVAVALATLVLLIPAWRGGRRSSVAIAVLALLGAIPSLPVYFLPADVVPAGGVVAAAIGTLLCLTAFALVLIDVSTFVLYLVTSLAVVAMYAIVVAVASEFLPAAADRTVHTVAAISFALLFGPLLSLLRRAVGRSIYGDRADPARTALKIGWGATERQDGTSAALSATARALRLPRLELQRSGSTVADSAASPTVTPSRRVVEMPVDVESDLIVRVTLRPGERRLHSRDRDALQLVALSLSHLVRETQLLEDLRLARAGIVEARSREQVRLHRDLHDDLGPLLTGAVMRADAARNQMSADDQARANLDLARADLRSAIAHLRRVVEGLWPLDLEQRGLWSAVEHRADRAGASLMLPAARPELSAAIGLAAFRIVGEALTNAEKHAQGQPVSVTLALTAGSLEIEIANEATMSRPVGNGMGVPSLRHRAEELGGHADIGPVPGGWRVFARLPNATAVDLEEVEAPA</sequence>
<feature type="transmembrane region" description="Helical" evidence="4">
    <location>
        <begin position="67"/>
        <end position="85"/>
    </location>
</feature>
<keyword evidence="3" id="KW-0902">Two-component regulatory system</keyword>
<name>A0A4V3WSN4_9MICO</name>
<keyword evidence="2" id="KW-0418">Kinase</keyword>